<keyword evidence="3 12" id="KW-0812">Transmembrane</keyword>
<keyword evidence="7" id="KW-0129">CBS domain</keyword>
<evidence type="ECO:0000256" key="2">
    <source>
        <dbReference type="ARBA" id="ARBA00022448"/>
    </source>
</evidence>
<dbReference type="PRINTS" id="PR00762">
    <property type="entry name" value="CLCHANNEL"/>
</dbReference>
<feature type="transmembrane region" description="Helical" evidence="12">
    <location>
        <begin position="20"/>
        <end position="44"/>
    </location>
</feature>
<dbReference type="CDD" id="cd03683">
    <property type="entry name" value="ClC_1_like"/>
    <property type="match status" value="1"/>
</dbReference>
<keyword evidence="4" id="KW-0677">Repeat</keyword>
<dbReference type="SUPFAM" id="SSF54631">
    <property type="entry name" value="CBS-domain pair"/>
    <property type="match status" value="1"/>
</dbReference>
<keyword evidence="9" id="KW-0869">Chloride channel</keyword>
<feature type="transmembrane region" description="Helical" evidence="12">
    <location>
        <begin position="163"/>
        <end position="184"/>
    </location>
</feature>
<accession>A0A9D3BTX6</accession>
<dbReference type="GO" id="GO:0034707">
    <property type="term" value="C:chloride channel complex"/>
    <property type="evidence" value="ECO:0007669"/>
    <property type="project" value="UniProtKB-KW"/>
</dbReference>
<evidence type="ECO:0000313" key="14">
    <source>
        <dbReference type="Proteomes" id="UP000822369"/>
    </source>
</evidence>
<organism evidence="13 14">
    <name type="scientific">Nothobranchius furzeri</name>
    <name type="common">Turquoise killifish</name>
    <dbReference type="NCBI Taxonomy" id="105023"/>
    <lineage>
        <taxon>Eukaryota</taxon>
        <taxon>Metazoa</taxon>
        <taxon>Chordata</taxon>
        <taxon>Craniata</taxon>
        <taxon>Vertebrata</taxon>
        <taxon>Euteleostomi</taxon>
        <taxon>Actinopterygii</taxon>
        <taxon>Neopterygii</taxon>
        <taxon>Teleostei</taxon>
        <taxon>Neoteleostei</taxon>
        <taxon>Acanthomorphata</taxon>
        <taxon>Ovalentaria</taxon>
        <taxon>Atherinomorphae</taxon>
        <taxon>Cyprinodontiformes</taxon>
        <taxon>Nothobranchiidae</taxon>
        <taxon>Nothobranchius</taxon>
    </lineage>
</organism>
<dbReference type="PANTHER" id="PTHR45720">
    <property type="entry name" value="CHLORIDE CHANNEL PROTEIN 2"/>
    <property type="match status" value="1"/>
</dbReference>
<reference evidence="13" key="1">
    <citation type="submission" date="2020-03" db="EMBL/GenBank/DDBJ databases">
        <title>Intra-Species Differences in Population Size shape Life History and Genome Evolution.</title>
        <authorList>
            <person name="Willemsen D."/>
            <person name="Cui R."/>
            <person name="Valenzano D.R."/>
        </authorList>
    </citation>
    <scope>NUCLEOTIDE SEQUENCE</scope>
    <source>
        <strain evidence="13">GRZ</strain>
        <tissue evidence="13">Whole</tissue>
    </source>
</reference>
<feature type="transmembrane region" description="Helical" evidence="12">
    <location>
        <begin position="127"/>
        <end position="151"/>
    </location>
</feature>
<dbReference type="KEGG" id="nfu:107380800"/>
<dbReference type="Gene3D" id="1.10.3080.10">
    <property type="entry name" value="Clc chloride channel"/>
    <property type="match status" value="1"/>
</dbReference>
<feature type="transmembrane region" description="Helical" evidence="12">
    <location>
        <begin position="204"/>
        <end position="230"/>
    </location>
</feature>
<feature type="compositionally biased region" description="Polar residues" evidence="11">
    <location>
        <begin position="692"/>
        <end position="702"/>
    </location>
</feature>
<dbReference type="Gene3D" id="3.10.580.10">
    <property type="entry name" value="CBS-domain"/>
    <property type="match status" value="2"/>
</dbReference>
<keyword evidence="2" id="KW-0813">Transport</keyword>
<evidence type="ECO:0000256" key="9">
    <source>
        <dbReference type="ARBA" id="ARBA00023173"/>
    </source>
</evidence>
<evidence type="ECO:0000256" key="5">
    <source>
        <dbReference type="ARBA" id="ARBA00022989"/>
    </source>
</evidence>
<evidence type="ECO:0000256" key="4">
    <source>
        <dbReference type="ARBA" id="ARBA00022737"/>
    </source>
</evidence>
<feature type="compositionally biased region" description="Basic and acidic residues" evidence="11">
    <location>
        <begin position="705"/>
        <end position="715"/>
    </location>
</feature>
<dbReference type="Pfam" id="PF00654">
    <property type="entry name" value="Voltage_CLC"/>
    <property type="match status" value="1"/>
</dbReference>
<feature type="transmembrane region" description="Helical" evidence="12">
    <location>
        <begin position="96"/>
        <end position="115"/>
    </location>
</feature>
<keyword evidence="6" id="KW-0406">Ion transport</keyword>
<feature type="transmembrane region" description="Helical" evidence="12">
    <location>
        <begin position="415"/>
        <end position="435"/>
    </location>
</feature>
<keyword evidence="5 12" id="KW-1133">Transmembrane helix</keyword>
<feature type="transmembrane region" description="Helical" evidence="12">
    <location>
        <begin position="482"/>
        <end position="507"/>
    </location>
</feature>
<feature type="transmembrane region" description="Helical" evidence="12">
    <location>
        <begin position="513"/>
        <end position="536"/>
    </location>
</feature>
<dbReference type="GO" id="GO:0005886">
    <property type="term" value="C:plasma membrane"/>
    <property type="evidence" value="ECO:0007669"/>
    <property type="project" value="TreeGrafter"/>
</dbReference>
<dbReference type="OMA" id="VELPELC"/>
<dbReference type="EMBL" id="JAAVVJ010000007">
    <property type="protein sequence ID" value="KAF7219339.1"/>
    <property type="molecule type" value="Genomic_DNA"/>
</dbReference>
<evidence type="ECO:0000256" key="12">
    <source>
        <dbReference type="SAM" id="Phobius"/>
    </source>
</evidence>
<protein>
    <submittedName>
        <fullName evidence="13">Chloride channel protein 2-like</fullName>
    </submittedName>
</protein>
<evidence type="ECO:0000256" key="1">
    <source>
        <dbReference type="ARBA" id="ARBA00004141"/>
    </source>
</evidence>
<feature type="transmembrane region" description="Helical" evidence="12">
    <location>
        <begin position="386"/>
        <end position="409"/>
    </location>
</feature>
<dbReference type="Proteomes" id="UP000822369">
    <property type="component" value="Chromosome 7"/>
</dbReference>
<evidence type="ECO:0000256" key="3">
    <source>
        <dbReference type="ARBA" id="ARBA00022692"/>
    </source>
</evidence>
<feature type="transmembrane region" description="Helical" evidence="12">
    <location>
        <begin position="64"/>
        <end position="84"/>
    </location>
</feature>
<dbReference type="InterPro" id="IPR001807">
    <property type="entry name" value="ClC"/>
</dbReference>
<feature type="region of interest" description="Disordered" evidence="11">
    <location>
        <begin position="688"/>
        <end position="733"/>
    </location>
</feature>
<evidence type="ECO:0000256" key="11">
    <source>
        <dbReference type="SAM" id="MobiDB-lite"/>
    </source>
</evidence>
<feature type="compositionally biased region" description="Basic and acidic residues" evidence="11">
    <location>
        <begin position="724"/>
        <end position="733"/>
    </location>
</feature>
<feature type="transmembrane region" description="Helical" evidence="12">
    <location>
        <begin position="251"/>
        <end position="270"/>
    </location>
</feature>
<dbReference type="PANTHER" id="PTHR45720:SF6">
    <property type="entry name" value="CHLORIDE CHANNEL PROTEIN 2"/>
    <property type="match status" value="1"/>
</dbReference>
<evidence type="ECO:0000256" key="6">
    <source>
        <dbReference type="ARBA" id="ARBA00023065"/>
    </source>
</evidence>
<dbReference type="FunFam" id="1.10.3080.10:FF:000033">
    <property type="entry name" value="Chloride channel, voltage-sensitive 1"/>
    <property type="match status" value="1"/>
</dbReference>
<dbReference type="GO" id="GO:0005247">
    <property type="term" value="F:voltage-gated chloride channel activity"/>
    <property type="evidence" value="ECO:0007669"/>
    <property type="project" value="TreeGrafter"/>
</dbReference>
<comment type="caution">
    <text evidence="13">The sequence shown here is derived from an EMBL/GenBank/DDBJ whole genome shotgun (WGS) entry which is preliminary data.</text>
</comment>
<comment type="subcellular location">
    <subcellularLocation>
        <location evidence="1">Membrane</location>
        <topology evidence="1">Multi-pass membrane protein</topology>
    </subcellularLocation>
</comment>
<evidence type="ECO:0000256" key="10">
    <source>
        <dbReference type="ARBA" id="ARBA00023214"/>
    </source>
</evidence>
<keyword evidence="10" id="KW-0868">Chloride</keyword>
<dbReference type="InterPro" id="IPR046342">
    <property type="entry name" value="CBS_dom_sf"/>
</dbReference>
<dbReference type="AlphaFoldDB" id="A0A9D3BTX6"/>
<proteinExistence type="predicted"/>
<dbReference type="SUPFAM" id="SSF81340">
    <property type="entry name" value="Clc chloride channel"/>
    <property type="match status" value="1"/>
</dbReference>
<name>A0A9D3BTX6_NOTFU</name>
<feature type="transmembrane region" description="Helical" evidence="12">
    <location>
        <begin position="318"/>
        <end position="337"/>
    </location>
</feature>
<dbReference type="InterPro" id="IPR050970">
    <property type="entry name" value="Cl_channel_volt-gated"/>
</dbReference>
<evidence type="ECO:0000256" key="8">
    <source>
        <dbReference type="ARBA" id="ARBA00023136"/>
    </source>
</evidence>
<keyword evidence="8 12" id="KW-0472">Membrane</keyword>
<sequence length="733" mass="81071">MCMSTARRVMYDHLDSNVLLSYIAWVTFPLVLISFAAGFTQFVAPEAAGSGIPEMKTILRGVMLKKYLTFKTFAVKFISLAFALGSGMPLGKESPFVHMSSLCASLLFKFMSLFGASYEHRSRKMELLAVACGVGVCSCFAAPIGGVLFSIEVTTTFFAVRNYWRAILAATLAAIVYRVLPVWASAEETITALFKTHFPVEFPFHLYELPVFAGVGIACGFGGALFVYLFGLIIRFTRKKTVSKFFMKRRLLYPALVTLLVSSLTFPPGFGQFMAGKLAQNEALVNLLDNQTWAKQGTDWDSDHTGHSEVWKSPQNSVFMTLALFTIAKFLMTVLSITMPVPYGAFMPTFIVGAGFGRLVGEGMAAWFPDGIHTNGSIYPIVPGSYAIVGAASLSGAVTHTVSTAIMVIELTGQITHILPVIVAVILANAVAQSLQPSIYDFLIRIKKLPYLPELGWGHHELKELICRRVQVEYRRKCSNSVAWLSFLQSCFVCVELPELCTLLYFLNHMCPTIFIFPFVALCPLLSLSVESMILMGSIERSQLQSLLSQQLSRSRRLEYIKERAAAEEKHLSVVSDSNSDAGPQKASQEIHFKEDGDVEDEMTYKEIAEWEEKQLDEQVDFSSCKIEEFQLAENTSLYKTHTIFSLVGLDHIYVTCSGRLVGVVSLQELSEAIKGSVKVKGAKVPRPLTSLRDSGTGTSEPEATELHKLWDCPKNKSLPCEHSPSKSNEKSQ</sequence>
<evidence type="ECO:0000256" key="7">
    <source>
        <dbReference type="ARBA" id="ARBA00023122"/>
    </source>
</evidence>
<keyword evidence="9" id="KW-0407">Ion channel</keyword>
<gene>
    <name evidence="13" type="ORF">G4P62_006690</name>
</gene>
<dbReference type="InterPro" id="IPR014743">
    <property type="entry name" value="Cl-channel_core"/>
</dbReference>
<evidence type="ECO:0000313" key="13">
    <source>
        <dbReference type="EMBL" id="KAF7219339.1"/>
    </source>
</evidence>